<accession>A0A3A5JYJ3</accession>
<dbReference type="GO" id="GO:0016829">
    <property type="term" value="F:lyase activity"/>
    <property type="evidence" value="ECO:0007669"/>
    <property type="project" value="UniProtKB-KW"/>
</dbReference>
<dbReference type="EMBL" id="QZWH01000020">
    <property type="protein sequence ID" value="RJT23368.1"/>
    <property type="molecule type" value="Genomic_DNA"/>
</dbReference>
<dbReference type="OrthoDB" id="530475at2"/>
<dbReference type="Pfam" id="PF06754">
    <property type="entry name" value="PhnG"/>
    <property type="match status" value="1"/>
</dbReference>
<dbReference type="GO" id="GO:0019634">
    <property type="term" value="P:organic phosphonate metabolic process"/>
    <property type="evidence" value="ECO:0007669"/>
    <property type="project" value="InterPro"/>
</dbReference>
<name>A0A3A5JYJ3_9ENTR</name>
<evidence type="ECO:0000313" key="2">
    <source>
        <dbReference type="Proteomes" id="UP000276295"/>
    </source>
</evidence>
<proteinExistence type="predicted"/>
<reference evidence="1 2" key="1">
    <citation type="submission" date="2018-09" db="EMBL/GenBank/DDBJ databases">
        <title>Draft genome sequence of Buttiauxella izardii CCUG 35510T.</title>
        <authorList>
            <person name="Salva-Serra F."/>
            <person name="Marathe N."/>
            <person name="Moore E."/>
            <person name="Stadler-Svensson L."/>
            <person name="Engstrom-Jakobsson H."/>
        </authorList>
    </citation>
    <scope>NUCLEOTIDE SEQUENCE [LARGE SCALE GENOMIC DNA]</scope>
    <source>
        <strain evidence="1 2">CCUG 35510</strain>
    </source>
</reference>
<keyword evidence="1" id="KW-0456">Lyase</keyword>
<comment type="caution">
    <text evidence="1">The sequence shown here is derived from an EMBL/GenBank/DDBJ whole genome shotgun (WGS) entry which is preliminary data.</text>
</comment>
<sequence>MDAPHFDTAQRQKWMAVLAHSQPAELAAIWAEQKLNPDYQVIRKAETGLAQIQARMGATGQRFFAGDTTLTRAVIQLANGTYGYSYIAGRDKAHAELCAVIDALMQESVRFQTLQETVIAPLAANREQRLAARRAQINSSRVDFFTLVRGDNA</sequence>
<keyword evidence="2" id="KW-1185">Reference proteome</keyword>
<evidence type="ECO:0000313" key="1">
    <source>
        <dbReference type="EMBL" id="RJT23368.1"/>
    </source>
</evidence>
<dbReference type="RefSeq" id="WP_120064686.1">
    <property type="nucleotide sequence ID" value="NZ_QZWH01000020.1"/>
</dbReference>
<dbReference type="GO" id="GO:0015716">
    <property type="term" value="P:organic phosphonate transport"/>
    <property type="evidence" value="ECO:0007669"/>
    <property type="project" value="InterPro"/>
</dbReference>
<organism evidence="1 2">
    <name type="scientific">Buttiauxella izardii</name>
    <dbReference type="NCBI Taxonomy" id="82991"/>
    <lineage>
        <taxon>Bacteria</taxon>
        <taxon>Pseudomonadati</taxon>
        <taxon>Pseudomonadota</taxon>
        <taxon>Gammaproteobacteria</taxon>
        <taxon>Enterobacterales</taxon>
        <taxon>Enterobacteriaceae</taxon>
        <taxon>Buttiauxella</taxon>
    </lineage>
</organism>
<dbReference type="InterPro" id="IPR009609">
    <property type="entry name" value="Phosphonate_metab_PhnG"/>
</dbReference>
<gene>
    <name evidence="1" type="primary">phnG</name>
    <name evidence="1" type="ORF">D6029_10405</name>
</gene>
<dbReference type="AlphaFoldDB" id="A0A3A5JYJ3"/>
<protein>
    <submittedName>
        <fullName evidence="1">Phosphonate C-P lyase system protein PhnG</fullName>
    </submittedName>
</protein>
<dbReference type="NCBIfam" id="TIGR03293">
    <property type="entry name" value="PhnG_redo"/>
    <property type="match status" value="1"/>
</dbReference>
<dbReference type="Proteomes" id="UP000276295">
    <property type="component" value="Unassembled WGS sequence"/>
</dbReference>